<sequence>MSLLREILDKMYVEPELLEQLDEDQKQTLYIKMREEQIRRWKMHEDEAEREPQRLKRNKRGIQWLTGRDGEVWVWVMGDHPNDRTIEEIIEEEAKKKAREIAETEALAASLKMDDSNISDSNMDEQYLKKQLSKMDLGHDLHENGSNGIQHSSLSLYDEASLQSDNNRLNSNAPQSSYDQPVKTTNEKEFINQSFSPRKSAVIPPPIPTRPAFLQKKPPPQPESEKSKEEPIQDMSTLRRDSNSTPNVYPVPITIKTANSGPIPFPSGDYTELSPFRSQNTISSTFIPKQSLNGNHLNDANAVRMRTQNRIMLADEEIEKRQSEIFEKMMEERDRLKREAEIEEERGRKEFEEQERKSREAEAEIRLIAQRAREHYERSLRTSESLLPALTEGKVTSLKDAIKRSRPPKPLNREAIIQWYVKTELPKGTGFDPKTKYPARWFHGIISRADAEELLADKPVGAFLVRISERIWGYTISYVIGDGKSKHFLVETIPEGYQFLGTNQIVHKSLYDLVLYHETAPITAKGKEILRLPVGQSSSVPDYSDLIDTSDMFRFPLRTETVRRF</sequence>
<dbReference type="WBParaSite" id="PS1159_v2.g1297.t1">
    <property type="protein sequence ID" value="PS1159_v2.g1297.t1"/>
    <property type="gene ID" value="PS1159_v2.g1297"/>
</dbReference>
<protein>
    <submittedName>
        <fullName evidence="2">SH2 domain-containing protein</fullName>
    </submittedName>
</protein>
<organism evidence="1 2">
    <name type="scientific">Panagrolaimus sp. PS1159</name>
    <dbReference type="NCBI Taxonomy" id="55785"/>
    <lineage>
        <taxon>Eukaryota</taxon>
        <taxon>Metazoa</taxon>
        <taxon>Ecdysozoa</taxon>
        <taxon>Nematoda</taxon>
        <taxon>Chromadorea</taxon>
        <taxon>Rhabditida</taxon>
        <taxon>Tylenchina</taxon>
        <taxon>Panagrolaimomorpha</taxon>
        <taxon>Panagrolaimoidea</taxon>
        <taxon>Panagrolaimidae</taxon>
        <taxon>Panagrolaimus</taxon>
    </lineage>
</organism>
<name>A0AC35F202_9BILA</name>
<proteinExistence type="predicted"/>
<evidence type="ECO:0000313" key="2">
    <source>
        <dbReference type="WBParaSite" id="PS1159_v2.g1297.t1"/>
    </source>
</evidence>
<accession>A0AC35F202</accession>
<dbReference type="Proteomes" id="UP000887580">
    <property type="component" value="Unplaced"/>
</dbReference>
<reference evidence="2" key="1">
    <citation type="submission" date="2022-11" db="UniProtKB">
        <authorList>
            <consortium name="WormBaseParasite"/>
        </authorList>
    </citation>
    <scope>IDENTIFICATION</scope>
</reference>
<evidence type="ECO:0000313" key="1">
    <source>
        <dbReference type="Proteomes" id="UP000887580"/>
    </source>
</evidence>